<dbReference type="RefSeq" id="WP_127698709.1">
    <property type="nucleotide sequence ID" value="NZ_SACS01000007.1"/>
</dbReference>
<keyword evidence="3" id="KW-0808">Transferase</keyword>
<dbReference type="AlphaFoldDB" id="A0A437QZR5"/>
<dbReference type="GO" id="GO:0016746">
    <property type="term" value="F:acyltransferase activity"/>
    <property type="evidence" value="ECO:0007669"/>
    <property type="project" value="UniProtKB-KW"/>
</dbReference>
<feature type="transmembrane region" description="Helical" evidence="1">
    <location>
        <begin position="12"/>
        <end position="35"/>
    </location>
</feature>
<evidence type="ECO:0000259" key="2">
    <source>
        <dbReference type="SMART" id="SM00563"/>
    </source>
</evidence>
<dbReference type="Proteomes" id="UP000283077">
    <property type="component" value="Unassembled WGS sequence"/>
</dbReference>
<keyword evidence="1" id="KW-0812">Transmembrane</keyword>
<keyword evidence="1" id="KW-1133">Transmembrane helix</keyword>
<dbReference type="SMART" id="SM00563">
    <property type="entry name" value="PlsC"/>
    <property type="match status" value="1"/>
</dbReference>
<keyword evidence="3" id="KW-0012">Acyltransferase</keyword>
<organism evidence="3 4">
    <name type="scientific">Rheinheimera riviphila</name>
    <dbReference type="NCBI Taxonomy" id="1834037"/>
    <lineage>
        <taxon>Bacteria</taxon>
        <taxon>Pseudomonadati</taxon>
        <taxon>Pseudomonadota</taxon>
        <taxon>Gammaproteobacteria</taxon>
        <taxon>Chromatiales</taxon>
        <taxon>Chromatiaceae</taxon>
        <taxon>Rheinheimera</taxon>
    </lineage>
</organism>
<dbReference type="SUPFAM" id="SSF69593">
    <property type="entry name" value="Glycerol-3-phosphate (1)-acyltransferase"/>
    <property type="match status" value="1"/>
</dbReference>
<comment type="caution">
    <text evidence="3">The sequence shown here is derived from an EMBL/GenBank/DDBJ whole genome shotgun (WGS) entry which is preliminary data.</text>
</comment>
<name>A0A437QZR5_9GAMM</name>
<evidence type="ECO:0000313" key="4">
    <source>
        <dbReference type="Proteomes" id="UP000283077"/>
    </source>
</evidence>
<dbReference type="InterPro" id="IPR002123">
    <property type="entry name" value="Plipid/glycerol_acylTrfase"/>
</dbReference>
<dbReference type="Pfam" id="PF01553">
    <property type="entry name" value="Acyltransferase"/>
    <property type="match status" value="1"/>
</dbReference>
<keyword evidence="4" id="KW-1185">Reference proteome</keyword>
<evidence type="ECO:0000256" key="1">
    <source>
        <dbReference type="SAM" id="Phobius"/>
    </source>
</evidence>
<reference evidence="3 4" key="1">
    <citation type="submission" date="2019-01" db="EMBL/GenBank/DDBJ databases">
        <authorList>
            <person name="Chen W.-M."/>
        </authorList>
    </citation>
    <scope>NUCLEOTIDE SEQUENCE [LARGE SCALE GENOMIC DNA]</scope>
    <source>
        <strain evidence="3 4">KYPC3</strain>
    </source>
</reference>
<keyword evidence="1" id="KW-0472">Membrane</keyword>
<feature type="domain" description="Phospholipid/glycerol acyltransferase" evidence="2">
    <location>
        <begin position="88"/>
        <end position="230"/>
    </location>
</feature>
<sequence>MLNFLPKPLIGVISFLLYLFNTLFWAMPILGLAILKLLPIRQWRVGITYLLDHCATAWIALNNRTSRLFSNIHWDVKGLEQLSVKDWYLVVANHQSWVDILALQKVMHRQVPFLKFFLKKELLYVPVIGLCWWALDFPFMKRYSAAFLKKHPHLKGQDIMTTRKACEKFQFKPVSVMNFLEGTRFTPEKHQQQQSPFQYLLKPKAGGISFVLNAMGQRLDKLLDVTIYYPQGAPSFWDYISGKVREIKVRVRVLPIEPELIGDYEDPHYRARFQQWVNQLWLDKNQQLLELQQGESR</sequence>
<accession>A0A437QZR5</accession>
<dbReference type="NCBIfam" id="NF010621">
    <property type="entry name" value="PRK14014.1"/>
    <property type="match status" value="1"/>
</dbReference>
<dbReference type="EMBL" id="SACS01000007">
    <property type="protein sequence ID" value="RVU39980.1"/>
    <property type="molecule type" value="Genomic_DNA"/>
</dbReference>
<dbReference type="PANTHER" id="PTHR10983">
    <property type="entry name" value="1-ACYLGLYCEROL-3-PHOSPHATE ACYLTRANSFERASE-RELATED"/>
    <property type="match status" value="1"/>
</dbReference>
<gene>
    <name evidence="3" type="ORF">EOE67_08720</name>
</gene>
<evidence type="ECO:0000313" key="3">
    <source>
        <dbReference type="EMBL" id="RVU39980.1"/>
    </source>
</evidence>
<dbReference type="CDD" id="cd07990">
    <property type="entry name" value="LPLAT_LCLAT1-like"/>
    <property type="match status" value="1"/>
</dbReference>
<protein>
    <submittedName>
        <fullName evidence="3">Acyltransferase</fullName>
    </submittedName>
</protein>
<dbReference type="PANTHER" id="PTHR10983:SF16">
    <property type="entry name" value="LYSOCARDIOLIPIN ACYLTRANSFERASE 1"/>
    <property type="match status" value="1"/>
</dbReference>
<dbReference type="OrthoDB" id="319710at2"/>
<proteinExistence type="predicted"/>